<evidence type="ECO:0000313" key="2">
    <source>
        <dbReference type="EnsemblPlants" id="KRH48276"/>
    </source>
</evidence>
<dbReference type="EMBL" id="CM000840">
    <property type="protein sequence ID" value="KRH48276.1"/>
    <property type="molecule type" value="Genomic_DNA"/>
</dbReference>
<name>K7L0C7_SOYBN</name>
<evidence type="ECO:0000313" key="3">
    <source>
        <dbReference type="Proteomes" id="UP000008827"/>
    </source>
</evidence>
<accession>K7L0C7</accession>
<reference evidence="1" key="3">
    <citation type="submission" date="2018-07" db="EMBL/GenBank/DDBJ databases">
        <title>WGS assembly of Glycine max.</title>
        <authorList>
            <person name="Schmutz J."/>
            <person name="Cannon S."/>
            <person name="Schlueter J."/>
            <person name="Ma J."/>
            <person name="Mitros T."/>
            <person name="Nelson W."/>
            <person name="Hyten D."/>
            <person name="Song Q."/>
            <person name="Thelen J."/>
            <person name="Cheng J."/>
            <person name="Xu D."/>
            <person name="Hellsten U."/>
            <person name="May G."/>
            <person name="Yu Y."/>
            <person name="Sakurai T."/>
            <person name="Umezawa T."/>
            <person name="Bhattacharyya M."/>
            <person name="Sandhu D."/>
            <person name="Valliyodan B."/>
            <person name="Lindquist E."/>
            <person name="Peto M."/>
            <person name="Grant D."/>
            <person name="Shu S."/>
            <person name="Goodstein D."/>
            <person name="Barry K."/>
            <person name="Futrell-Griggs M."/>
            <person name="Abernathy B."/>
            <person name="Du J."/>
            <person name="Tian Z."/>
            <person name="Zhu L."/>
            <person name="Gill N."/>
            <person name="Joshi T."/>
            <person name="Libault M."/>
            <person name="Sethuraman A."/>
            <person name="Zhang X."/>
            <person name="Shinozaki K."/>
            <person name="Nguyen H."/>
            <person name="Wing R."/>
            <person name="Cregan P."/>
            <person name="Specht J."/>
            <person name="Grimwood J."/>
            <person name="Rokhsar D."/>
            <person name="Stacey G."/>
            <person name="Shoemaker R."/>
            <person name="Jackson S."/>
        </authorList>
    </citation>
    <scope>NUCLEOTIDE SEQUENCE</scope>
    <source>
        <tissue evidence="1">Callus</tissue>
    </source>
</reference>
<reference evidence="1 2" key="1">
    <citation type="journal article" date="2010" name="Nature">
        <title>Genome sequence of the palaeopolyploid soybean.</title>
        <authorList>
            <person name="Schmutz J."/>
            <person name="Cannon S.B."/>
            <person name="Schlueter J."/>
            <person name="Ma J."/>
            <person name="Mitros T."/>
            <person name="Nelson W."/>
            <person name="Hyten D.L."/>
            <person name="Song Q."/>
            <person name="Thelen J.J."/>
            <person name="Cheng J."/>
            <person name="Xu D."/>
            <person name="Hellsten U."/>
            <person name="May G.D."/>
            <person name="Yu Y."/>
            <person name="Sakurai T."/>
            <person name="Umezawa T."/>
            <person name="Bhattacharyya M.K."/>
            <person name="Sandhu D."/>
            <person name="Valliyodan B."/>
            <person name="Lindquist E."/>
            <person name="Peto M."/>
            <person name="Grant D."/>
            <person name="Shu S."/>
            <person name="Goodstein D."/>
            <person name="Barry K."/>
            <person name="Futrell-Griggs M."/>
            <person name="Abernathy B."/>
            <person name="Du J."/>
            <person name="Tian Z."/>
            <person name="Zhu L."/>
            <person name="Gill N."/>
            <person name="Joshi T."/>
            <person name="Libault M."/>
            <person name="Sethuraman A."/>
            <person name="Zhang X.-C."/>
            <person name="Shinozaki K."/>
            <person name="Nguyen H.T."/>
            <person name="Wing R.A."/>
            <person name="Cregan P."/>
            <person name="Specht J."/>
            <person name="Grimwood J."/>
            <person name="Rokhsar D."/>
            <person name="Stacey G."/>
            <person name="Shoemaker R.C."/>
            <person name="Jackson S.A."/>
        </authorList>
    </citation>
    <scope>NUCLEOTIDE SEQUENCE</scope>
    <source>
        <strain evidence="2">cv. Williams 82</strain>
        <tissue evidence="1">Callus</tissue>
    </source>
</reference>
<proteinExistence type="predicted"/>
<dbReference type="EnsemblPlants" id="KRH48276">
    <property type="protein sequence ID" value="KRH48276"/>
    <property type="gene ID" value="GLYMA_07G079300"/>
</dbReference>
<dbReference type="Proteomes" id="UP000008827">
    <property type="component" value="Chromosome 7"/>
</dbReference>
<evidence type="ECO:0000313" key="1">
    <source>
        <dbReference type="EMBL" id="KRH48276.1"/>
    </source>
</evidence>
<gene>
    <name evidence="1" type="ORF">GLYMA_07G079300</name>
</gene>
<keyword evidence="3" id="KW-1185">Reference proteome</keyword>
<organism evidence="1">
    <name type="scientific">Glycine max</name>
    <name type="common">Soybean</name>
    <name type="synonym">Glycine hispida</name>
    <dbReference type="NCBI Taxonomy" id="3847"/>
    <lineage>
        <taxon>Eukaryota</taxon>
        <taxon>Viridiplantae</taxon>
        <taxon>Streptophyta</taxon>
        <taxon>Embryophyta</taxon>
        <taxon>Tracheophyta</taxon>
        <taxon>Spermatophyta</taxon>
        <taxon>Magnoliopsida</taxon>
        <taxon>eudicotyledons</taxon>
        <taxon>Gunneridae</taxon>
        <taxon>Pentapetalae</taxon>
        <taxon>rosids</taxon>
        <taxon>fabids</taxon>
        <taxon>Fabales</taxon>
        <taxon>Fabaceae</taxon>
        <taxon>Papilionoideae</taxon>
        <taxon>50 kb inversion clade</taxon>
        <taxon>NPAAA clade</taxon>
        <taxon>indigoferoid/millettioid clade</taxon>
        <taxon>Phaseoleae</taxon>
        <taxon>Glycine</taxon>
        <taxon>Glycine subgen. Soja</taxon>
    </lineage>
</organism>
<dbReference type="Gramene" id="KRH48276">
    <property type="protein sequence ID" value="KRH48276"/>
    <property type="gene ID" value="GLYMA_07G079300"/>
</dbReference>
<dbReference type="AlphaFoldDB" id="K7L0C7"/>
<protein>
    <submittedName>
        <fullName evidence="1 2">Uncharacterized protein</fullName>
    </submittedName>
</protein>
<dbReference type="PaxDb" id="3847-GLYMA07G08601.1"/>
<reference evidence="2" key="2">
    <citation type="submission" date="2018-02" db="UniProtKB">
        <authorList>
            <consortium name="EnsemblPlants"/>
        </authorList>
    </citation>
    <scope>IDENTIFICATION</scope>
    <source>
        <strain evidence="2">Williams 82</strain>
    </source>
</reference>
<dbReference type="HOGENOM" id="CLU_2337748_0_0_1"/>
<dbReference type="InParanoid" id="K7L0C7"/>
<sequence>MFQFTGLSLACPWIQHQFERLTYIGNLRIYASGVSNLIRSPSFRLSVSVSAQQSAFAVGVLSNLYAFHRSTRNSLTEKTCWACDISSTDRVAKEMRRG</sequence>